<dbReference type="EMBL" id="SUMG01000004">
    <property type="protein sequence ID" value="NBG87782.1"/>
    <property type="molecule type" value="Genomic_DNA"/>
</dbReference>
<dbReference type="AlphaFoldDB" id="A0AA43XJB7"/>
<name>A0AA43XJB7_9CLOT</name>
<organism evidence="1 2">
    <name type="scientific">Isachenkonia alkalipeptolytica</name>
    <dbReference type="NCBI Taxonomy" id="2565777"/>
    <lineage>
        <taxon>Bacteria</taxon>
        <taxon>Bacillati</taxon>
        <taxon>Bacillota</taxon>
        <taxon>Clostridia</taxon>
        <taxon>Eubacteriales</taxon>
        <taxon>Clostridiaceae</taxon>
        <taxon>Isachenkonia</taxon>
    </lineage>
</organism>
<protein>
    <submittedName>
        <fullName evidence="1">PQQ-dependent sugar dehydrogenase</fullName>
    </submittedName>
</protein>
<evidence type="ECO:0000313" key="2">
    <source>
        <dbReference type="Proteomes" id="UP000449710"/>
    </source>
</evidence>
<dbReference type="Gene3D" id="2.120.10.30">
    <property type="entry name" value="TolB, C-terminal domain"/>
    <property type="match status" value="1"/>
</dbReference>
<accession>A0AA43XJB7</accession>
<dbReference type="RefSeq" id="WP_160719603.1">
    <property type="nucleotide sequence ID" value="NZ_SUMG01000004.1"/>
</dbReference>
<dbReference type="Proteomes" id="UP000449710">
    <property type="component" value="Unassembled WGS sequence"/>
</dbReference>
<sequence>MVKRFTFDGEGSLTGEEDLFRDWGRIRAITYHEGSLYISTSNQDGLGTPGEEDDLLIRVTPQ</sequence>
<proteinExistence type="predicted"/>
<comment type="caution">
    <text evidence="1">The sequence shown here is derived from an EMBL/GenBank/DDBJ whole genome shotgun (WGS) entry which is preliminary data.</text>
</comment>
<reference evidence="1 2" key="1">
    <citation type="submission" date="2019-04" db="EMBL/GenBank/DDBJ databases">
        <title>Isachenkonia alkalipeptolytica gen. nov. sp. nov. a new anaerobic, alkiliphilic organothrophic bacterium capable to reduce synthesized ferrihydrite isolated from a soda lake.</title>
        <authorList>
            <person name="Toshchakov S.V."/>
            <person name="Zavarzina D.G."/>
            <person name="Zhilina T.N."/>
            <person name="Kostrikina N.A."/>
            <person name="Kublanov I.V."/>
        </authorList>
    </citation>
    <scope>NUCLEOTIDE SEQUENCE [LARGE SCALE GENOMIC DNA]</scope>
    <source>
        <strain evidence="1 2">Z-1701</strain>
    </source>
</reference>
<evidence type="ECO:0000313" key="1">
    <source>
        <dbReference type="EMBL" id="NBG87782.1"/>
    </source>
</evidence>
<dbReference type="InterPro" id="IPR011042">
    <property type="entry name" value="6-blade_b-propeller_TolB-like"/>
</dbReference>
<keyword evidence="2" id="KW-1185">Reference proteome</keyword>
<gene>
    <name evidence="1" type="ORF">ISALK_04645</name>
</gene>